<dbReference type="InterPro" id="IPR003362">
    <property type="entry name" value="Bact_transf"/>
</dbReference>
<keyword evidence="5" id="KW-0808">Transferase</keyword>
<dbReference type="EMBL" id="CADCTO010000598">
    <property type="protein sequence ID" value="CAA9290504.1"/>
    <property type="molecule type" value="Genomic_DNA"/>
</dbReference>
<feature type="transmembrane region" description="Helical" evidence="3">
    <location>
        <begin position="40"/>
        <end position="63"/>
    </location>
</feature>
<dbReference type="PANTHER" id="PTHR30576">
    <property type="entry name" value="COLANIC BIOSYNTHESIS UDP-GLUCOSE LIPID CARRIER TRANSFERASE"/>
    <property type="match status" value="1"/>
</dbReference>
<proteinExistence type="inferred from homology"/>
<reference evidence="5" key="1">
    <citation type="submission" date="2020-02" db="EMBL/GenBank/DDBJ databases">
        <authorList>
            <person name="Meier V. D."/>
        </authorList>
    </citation>
    <scope>NUCLEOTIDE SEQUENCE</scope>
    <source>
        <strain evidence="5">AVDCRST_MAG63</strain>
    </source>
</reference>
<name>A0A6J4JY42_9BACT</name>
<evidence type="ECO:0000313" key="5">
    <source>
        <dbReference type="EMBL" id="CAA9290504.1"/>
    </source>
</evidence>
<keyword evidence="3" id="KW-1133">Transmembrane helix</keyword>
<dbReference type="Pfam" id="PF02397">
    <property type="entry name" value="Bac_transf"/>
    <property type="match status" value="1"/>
</dbReference>
<evidence type="ECO:0000259" key="4">
    <source>
        <dbReference type="Pfam" id="PF02397"/>
    </source>
</evidence>
<evidence type="ECO:0000256" key="3">
    <source>
        <dbReference type="SAM" id="Phobius"/>
    </source>
</evidence>
<sequence length="218" mass="23528">MNRMARVAPGSRDGRVATKAAGRQTRREGNGDLAKRAFDVAVAGPLLAAAAPLMLGIALAVRLESPGPALFRQERVGRDGRRFVLWKFRTMWAGTPTLPTDAMSGLPSPVTRVGKWLRRTSLDELPQLVNVLKGEMSLVGPRPALPMQAELNAKRSACGVDGLLPGITGWAQINGRDDLDTDAKVAHDAWYLRHRSLALDLTILVRTLAPVASGRGNR</sequence>
<dbReference type="AlphaFoldDB" id="A0A6J4JY42"/>
<protein>
    <submittedName>
        <fullName evidence="5">Undecaprenyl-phosphate galactosephosphotransferase</fullName>
        <ecNumber evidence="5">2.7.8.6</ecNumber>
    </submittedName>
</protein>
<dbReference type="PANTHER" id="PTHR30576:SF10">
    <property type="entry name" value="SLL5057 PROTEIN"/>
    <property type="match status" value="1"/>
</dbReference>
<dbReference type="EC" id="2.7.8.6" evidence="5"/>
<organism evidence="5">
    <name type="scientific">uncultured Armatimonadetes bacterium</name>
    <dbReference type="NCBI Taxonomy" id="157466"/>
    <lineage>
        <taxon>Bacteria</taxon>
        <taxon>Bacillati</taxon>
        <taxon>Armatimonadota</taxon>
        <taxon>environmental samples</taxon>
    </lineage>
</organism>
<gene>
    <name evidence="5" type="ORF">AVDCRST_MAG63-4330</name>
</gene>
<accession>A0A6J4JY42</accession>
<evidence type="ECO:0000256" key="2">
    <source>
        <dbReference type="SAM" id="MobiDB-lite"/>
    </source>
</evidence>
<dbReference type="GO" id="GO:0047360">
    <property type="term" value="F:undecaprenyl-phosphate galactose phosphotransferase activity"/>
    <property type="evidence" value="ECO:0007669"/>
    <property type="project" value="UniProtKB-EC"/>
</dbReference>
<feature type="region of interest" description="Disordered" evidence="2">
    <location>
        <begin position="1"/>
        <end position="29"/>
    </location>
</feature>
<comment type="similarity">
    <text evidence="1">Belongs to the bacterial sugar transferase family.</text>
</comment>
<keyword evidence="3" id="KW-0472">Membrane</keyword>
<keyword evidence="3" id="KW-0812">Transmembrane</keyword>
<feature type="domain" description="Bacterial sugar transferase" evidence="4">
    <location>
        <begin position="35"/>
        <end position="211"/>
    </location>
</feature>
<evidence type="ECO:0000256" key="1">
    <source>
        <dbReference type="ARBA" id="ARBA00006464"/>
    </source>
</evidence>